<reference evidence="1 2" key="1">
    <citation type="submission" date="2014-08" db="EMBL/GenBank/DDBJ databases">
        <title>Fervidobacterium pennivorans DYC genome.</title>
        <authorList>
            <person name="Wushke S."/>
        </authorList>
    </citation>
    <scope>NUCLEOTIDE SEQUENCE [LARGE SCALE GENOMIC DNA]</scope>
    <source>
        <strain evidence="1 2">DYC</strain>
    </source>
</reference>
<organism evidence="1 2">
    <name type="scientific">Fervidobacterium pennivorans</name>
    <dbReference type="NCBI Taxonomy" id="93466"/>
    <lineage>
        <taxon>Bacteria</taxon>
        <taxon>Thermotogati</taxon>
        <taxon>Thermotogota</taxon>
        <taxon>Thermotogae</taxon>
        <taxon>Thermotogales</taxon>
        <taxon>Fervidobacteriaceae</taxon>
        <taxon>Fervidobacterium</taxon>
    </lineage>
</organism>
<dbReference type="InterPro" id="IPR036412">
    <property type="entry name" value="HAD-like_sf"/>
</dbReference>
<dbReference type="Pfam" id="PF00702">
    <property type="entry name" value="Hydrolase"/>
    <property type="match status" value="1"/>
</dbReference>
<gene>
    <name evidence="1" type="ORF">JM64_00335</name>
</gene>
<dbReference type="PATRIC" id="fig|93466.3.peg.65"/>
<keyword evidence="1" id="KW-0378">Hydrolase</keyword>
<proteinExistence type="predicted"/>
<dbReference type="Gene3D" id="3.40.50.1000">
    <property type="entry name" value="HAD superfamily/HAD-like"/>
    <property type="match status" value="1"/>
</dbReference>
<dbReference type="KEGG" id="fng:JM64_00335"/>
<dbReference type="InterPro" id="IPR023214">
    <property type="entry name" value="HAD_sf"/>
</dbReference>
<dbReference type="SFLD" id="SFLDG01129">
    <property type="entry name" value="C1.5:_HAD__Beta-PGM__Phosphata"/>
    <property type="match status" value="1"/>
</dbReference>
<dbReference type="InterPro" id="IPR050155">
    <property type="entry name" value="HAD-like_hydrolase_sf"/>
</dbReference>
<dbReference type="SFLD" id="SFLDS00003">
    <property type="entry name" value="Haloacid_Dehalogenase"/>
    <property type="match status" value="1"/>
</dbReference>
<sequence length="215" mass="25283">MGNKFSDYIKYIFLDYDGTIIENAESEFLKEYFTLLSKKSGIEFNQLLQLIMSSVEGSIKNTANDKNLFEKFSIAISQCSGKSREYWVKLFYDFYENEFDQLSKIVKPKKELIELMRKTDKKLIFASNPLFPKIATYKRIKFAGLEPEMFLYVAHMENSTYAKPNPMFFKEITTKLNISPDECVMIGDTEFDMACEKVGIKFIHINEEEKWRQVF</sequence>
<dbReference type="PANTHER" id="PTHR43434">
    <property type="entry name" value="PHOSPHOGLYCOLATE PHOSPHATASE"/>
    <property type="match status" value="1"/>
</dbReference>
<dbReference type="CDD" id="cd01427">
    <property type="entry name" value="HAD_like"/>
    <property type="match status" value="1"/>
</dbReference>
<evidence type="ECO:0000313" key="2">
    <source>
        <dbReference type="Proteomes" id="UP000077096"/>
    </source>
</evidence>
<name>A0A172T115_FERPE</name>
<dbReference type="AlphaFoldDB" id="A0A172T115"/>
<dbReference type="OrthoDB" id="9809962at2"/>
<protein>
    <submittedName>
        <fullName evidence="1">Hydrolase</fullName>
    </submittedName>
</protein>
<dbReference type="GO" id="GO:0006281">
    <property type="term" value="P:DNA repair"/>
    <property type="evidence" value="ECO:0007669"/>
    <property type="project" value="TreeGrafter"/>
</dbReference>
<dbReference type="PANTHER" id="PTHR43434:SF1">
    <property type="entry name" value="PHOSPHOGLYCOLATE PHOSPHATASE"/>
    <property type="match status" value="1"/>
</dbReference>
<evidence type="ECO:0000313" key="1">
    <source>
        <dbReference type="EMBL" id="ANE40644.1"/>
    </source>
</evidence>
<dbReference type="GO" id="GO:0008967">
    <property type="term" value="F:phosphoglycolate phosphatase activity"/>
    <property type="evidence" value="ECO:0007669"/>
    <property type="project" value="TreeGrafter"/>
</dbReference>
<accession>A0A172T115</accession>
<dbReference type="Gene3D" id="1.10.150.520">
    <property type="match status" value="1"/>
</dbReference>
<dbReference type="EMBL" id="CP011393">
    <property type="protein sequence ID" value="ANE40644.1"/>
    <property type="molecule type" value="Genomic_DNA"/>
</dbReference>
<dbReference type="SUPFAM" id="SSF56784">
    <property type="entry name" value="HAD-like"/>
    <property type="match status" value="1"/>
</dbReference>
<dbReference type="Proteomes" id="UP000077096">
    <property type="component" value="Chromosome"/>
</dbReference>